<sequence>MIKQSISMNLSSAKTTFSIGIIRWPTFEELKRSGKSGLTLTCVLPPTVSICNPNGSVHNSHLFADHSKASLDARGSKVCTLDTPSESMVNY</sequence>
<evidence type="ECO:0000313" key="1">
    <source>
        <dbReference type="EMBL" id="JAU42944.1"/>
    </source>
</evidence>
<dbReference type="EMBL" id="GEVK01009888">
    <property type="protein sequence ID" value="JAU42944.1"/>
    <property type="molecule type" value="Transcribed_RNA"/>
</dbReference>
<reference evidence="1" key="1">
    <citation type="submission" date="2016-07" db="EMBL/GenBank/DDBJ databases">
        <title>De novo transcriptome assembly of four accessions of the metal hyperaccumulator plant Noccaea caerulescens.</title>
        <authorList>
            <person name="Blande D."/>
            <person name="Halimaa P."/>
            <person name="Tervahauta A.I."/>
            <person name="Aarts M.G."/>
            <person name="Karenlampi S.O."/>
        </authorList>
    </citation>
    <scope>NUCLEOTIDE SEQUENCE</scope>
</reference>
<dbReference type="AlphaFoldDB" id="A0A1J3FK96"/>
<protein>
    <submittedName>
        <fullName evidence="1">Uncharacterized protein</fullName>
    </submittedName>
</protein>
<proteinExistence type="predicted"/>
<name>A0A1J3FK96_NOCCA</name>
<organism evidence="1">
    <name type="scientific">Noccaea caerulescens</name>
    <name type="common">Alpine penny-cress</name>
    <name type="synonym">Thlaspi caerulescens</name>
    <dbReference type="NCBI Taxonomy" id="107243"/>
    <lineage>
        <taxon>Eukaryota</taxon>
        <taxon>Viridiplantae</taxon>
        <taxon>Streptophyta</taxon>
        <taxon>Embryophyta</taxon>
        <taxon>Tracheophyta</taxon>
        <taxon>Spermatophyta</taxon>
        <taxon>Magnoliopsida</taxon>
        <taxon>eudicotyledons</taxon>
        <taxon>Gunneridae</taxon>
        <taxon>Pentapetalae</taxon>
        <taxon>rosids</taxon>
        <taxon>malvids</taxon>
        <taxon>Brassicales</taxon>
        <taxon>Brassicaceae</taxon>
        <taxon>Coluteocarpeae</taxon>
        <taxon>Noccaea</taxon>
    </lineage>
</organism>
<gene>
    <name evidence="1" type="ORF">LC_TR3665_c0_g1_i1_g.13677</name>
</gene>
<accession>A0A1J3FK96</accession>